<feature type="domain" description="Bacterial alpha-L-rhamnosidase N-terminal" evidence="5">
    <location>
        <begin position="171"/>
        <end position="298"/>
    </location>
</feature>
<evidence type="ECO:0000259" key="4">
    <source>
        <dbReference type="Pfam" id="PF05592"/>
    </source>
</evidence>
<accession>A0A9X5C726</accession>
<dbReference type="RefSeq" id="WP_004072734.1">
    <property type="nucleotide sequence ID" value="NZ_VIRB01000061.1"/>
</dbReference>
<evidence type="ECO:0000259" key="7">
    <source>
        <dbReference type="Pfam" id="PF17390"/>
    </source>
</evidence>
<dbReference type="Proteomes" id="UP000474104">
    <property type="component" value="Unassembled WGS sequence"/>
</dbReference>
<comment type="catalytic activity">
    <reaction evidence="1">
        <text>Hydrolysis of terminal non-reducing alpha-L-rhamnose residues in alpha-L-rhamnosides.</text>
        <dbReference type="EC" id="3.2.1.40"/>
    </reaction>
</comment>
<dbReference type="EC" id="3.2.1.40" evidence="2"/>
<dbReference type="Pfam" id="PF17390">
    <property type="entry name" value="Bac_rhamnosid_C"/>
    <property type="match status" value="1"/>
</dbReference>
<dbReference type="InterPro" id="IPR013737">
    <property type="entry name" value="Bac_rhamnosid_N"/>
</dbReference>
<dbReference type="OrthoDB" id="9761045at2"/>
<dbReference type="InterPro" id="IPR008902">
    <property type="entry name" value="Rhamnosid_concanavalin"/>
</dbReference>
<evidence type="ECO:0000256" key="3">
    <source>
        <dbReference type="ARBA" id="ARBA00022801"/>
    </source>
</evidence>
<dbReference type="GO" id="GO:0030596">
    <property type="term" value="F:alpha-L-rhamnosidase activity"/>
    <property type="evidence" value="ECO:0007669"/>
    <property type="project" value="UniProtKB-EC"/>
</dbReference>
<dbReference type="InterPro" id="IPR008928">
    <property type="entry name" value="6-hairpin_glycosidase_sf"/>
</dbReference>
<dbReference type="InterPro" id="IPR013783">
    <property type="entry name" value="Ig-like_fold"/>
</dbReference>
<dbReference type="InterPro" id="IPR035398">
    <property type="entry name" value="Bac_rhamnosid_C"/>
</dbReference>
<gene>
    <name evidence="8" type="ORF">FMM80_09790</name>
</gene>
<dbReference type="PANTHER" id="PTHR33307:SF6">
    <property type="entry name" value="ALPHA-RHAMNOSIDASE (EUROFUNG)-RELATED"/>
    <property type="match status" value="1"/>
</dbReference>
<evidence type="ECO:0000256" key="2">
    <source>
        <dbReference type="ARBA" id="ARBA00012652"/>
    </source>
</evidence>
<dbReference type="InterPro" id="IPR035396">
    <property type="entry name" value="Bac_rhamnosid6H"/>
</dbReference>
<comment type="caution">
    <text evidence="8">The sequence shown here is derived from an EMBL/GenBank/DDBJ whole genome shotgun (WGS) entry which is preliminary data.</text>
</comment>
<dbReference type="Pfam" id="PF05592">
    <property type="entry name" value="Bac_rhamnosid"/>
    <property type="match status" value="1"/>
</dbReference>
<feature type="domain" description="Alpha-L-rhamnosidase C-terminal" evidence="7">
    <location>
        <begin position="789"/>
        <end position="865"/>
    </location>
</feature>
<keyword evidence="3" id="KW-0378">Hydrolase</keyword>
<dbReference type="GO" id="GO:0005975">
    <property type="term" value="P:carbohydrate metabolic process"/>
    <property type="evidence" value="ECO:0007669"/>
    <property type="project" value="InterPro"/>
</dbReference>
<evidence type="ECO:0000313" key="9">
    <source>
        <dbReference type="Proteomes" id="UP000474104"/>
    </source>
</evidence>
<proteinExistence type="predicted"/>
<dbReference type="Pfam" id="PF17389">
    <property type="entry name" value="Bac_rhamnosid6H"/>
    <property type="match status" value="1"/>
</dbReference>
<dbReference type="Gene3D" id="2.60.120.260">
    <property type="entry name" value="Galactose-binding domain-like"/>
    <property type="match status" value="2"/>
</dbReference>
<name>A0A9X5C726_9FIRM</name>
<dbReference type="PANTHER" id="PTHR33307">
    <property type="entry name" value="ALPHA-RHAMNOSIDASE (EUROFUNG)"/>
    <property type="match status" value="1"/>
</dbReference>
<dbReference type="PIRSF" id="PIRSF010631">
    <property type="entry name" value="A-rhamnsds"/>
    <property type="match status" value="1"/>
</dbReference>
<reference evidence="8 9" key="1">
    <citation type="submission" date="2019-07" db="EMBL/GenBank/DDBJ databases">
        <title>Draft genome sequences of 15 bacterial species constituting the stable defined intestinal microbiota of the GM15 gnotobiotic mouse model.</title>
        <authorList>
            <person name="Elie C."/>
            <person name="Mathieu A."/>
            <person name="Saliou A."/>
            <person name="Darnaud M."/>
            <person name="Leulier F."/>
            <person name="Tamellini A."/>
        </authorList>
    </citation>
    <scope>NUCLEOTIDE SEQUENCE [LARGE SCALE GENOMIC DNA]</scope>
    <source>
        <strain evidence="9">ASF 502</strain>
    </source>
</reference>
<sequence length="974" mass="110271">MNIEYLKINHLVNPLGYDLANPTISYVVTEAAGKRQTSARVLVSLQEDFSEILYDSGERGDIVSTGFELPVIMKPMTRYYWKVWVKDETGDSAWSEAQWFETAKTVTWQGGVCRPGETDSCLSAQGSAGQESADCGQDGQAGTWQAKWITPKLEKQVQAAVWQEIRIPKPAVRARAYVTGLGLYEFFVNGEKQGEECLLPGFCDYDSWMQYQTWELQLKTGKNRVELVLGDGWYKGVYGMRVKSENYGSRLAALAEIHVWYEDGTKEVFGTDESWKSRKSRIVESGIYSGEVYDASLDVSETFGTELIDLGYDRLSPRLSPAITIHERLKPVEVIHTPAGETVLDLGQNMVGWLAFHCKAPAGTKLHFQFGEILQDGNFYNENLRTAKAEFTYISDGMEREVRQHFTFYGFRFVKVEGWEGEPDPEDFRGLVIHSDMEELGEITTSDPLVNRLVLNAKWGMKGNFVDVPTDCPQRDERYGWTGDAQIFSGTASYFMDTCAFYTKYGRDLYGEQMKLDGSVPDVVPVANYPGDASTAWADAATIIPWNVYLHYGDKNILRRQYGSMKAWVDYMKREDDSDGAKRLWQTGTHYADWLALDGNYPGGVYGATDPDMIASAYYYYSANIVAKTAKILGKDGDAKSYETLAQEICDAFVKEYFTPSGKLAVDTTTAYVVALYMGLTPEFAYEKVCRGLLNRLKKNFYHLDTGFVGTPYLCRMLSENGMNDLAYHLLQEKGYPGWLYEVLMGATTIWERWNSVEPGGKISGTEMNSLNHYSYGSIVEWMFRNMAGINPCEEYPGFKRFRIAPMPNYRIGKSEVRLRAASGRIESAWEIDGKMLKFRFTVPFDTEAEIVLPDAEAEVIRQQAGSADGGKAGEDAIRQDGKHVVFLAGAGSYAFCYEPTTPYRKTYSLDSTWEELNENPKTRAILEQEYYFERIPFEKELCTLEELTWAPFTGRGVTKEKREKLDRMLRGVE</sequence>
<dbReference type="InterPro" id="IPR016007">
    <property type="entry name" value="Alpha_rhamnosid"/>
</dbReference>
<protein>
    <recommendedName>
        <fullName evidence="2">alpha-L-rhamnosidase</fullName>
        <ecNumber evidence="2">3.2.1.40</ecNumber>
    </recommendedName>
</protein>
<evidence type="ECO:0000259" key="5">
    <source>
        <dbReference type="Pfam" id="PF08531"/>
    </source>
</evidence>
<dbReference type="Gene3D" id="2.60.40.10">
    <property type="entry name" value="Immunoglobulins"/>
    <property type="match status" value="1"/>
</dbReference>
<organism evidence="8 9">
    <name type="scientific">Schaedlerella arabinosiphila</name>
    <dbReference type="NCBI Taxonomy" id="2044587"/>
    <lineage>
        <taxon>Bacteria</taxon>
        <taxon>Bacillati</taxon>
        <taxon>Bacillota</taxon>
        <taxon>Clostridia</taxon>
        <taxon>Lachnospirales</taxon>
        <taxon>Lachnospiraceae</taxon>
        <taxon>Schaedlerella</taxon>
    </lineage>
</organism>
<evidence type="ECO:0000256" key="1">
    <source>
        <dbReference type="ARBA" id="ARBA00001445"/>
    </source>
</evidence>
<evidence type="ECO:0000313" key="8">
    <source>
        <dbReference type="EMBL" id="NDO68956.1"/>
    </source>
</evidence>
<dbReference type="Pfam" id="PF25788">
    <property type="entry name" value="Ig_Rha78A_N"/>
    <property type="match status" value="1"/>
</dbReference>
<feature type="domain" description="Alpha-L-rhamnosidase six-hairpin glycosidase" evidence="6">
    <location>
        <begin position="439"/>
        <end position="787"/>
    </location>
</feature>
<dbReference type="EMBL" id="VIRB01000061">
    <property type="protein sequence ID" value="NDO68956.1"/>
    <property type="molecule type" value="Genomic_DNA"/>
</dbReference>
<evidence type="ECO:0000259" key="6">
    <source>
        <dbReference type="Pfam" id="PF17389"/>
    </source>
</evidence>
<dbReference type="Gene3D" id="1.50.10.10">
    <property type="match status" value="1"/>
</dbReference>
<dbReference type="InterPro" id="IPR012341">
    <property type="entry name" value="6hp_glycosidase-like_sf"/>
</dbReference>
<dbReference type="SUPFAM" id="SSF48208">
    <property type="entry name" value="Six-hairpin glycosidases"/>
    <property type="match status" value="1"/>
</dbReference>
<feature type="domain" description="Alpha-L-rhamnosidase concanavalin-like" evidence="4">
    <location>
        <begin position="336"/>
        <end position="434"/>
    </location>
</feature>
<dbReference type="AlphaFoldDB" id="A0A9X5C726"/>
<dbReference type="Pfam" id="PF08531">
    <property type="entry name" value="Bac_rhamnosid_N"/>
    <property type="match status" value="1"/>
</dbReference>
<dbReference type="Gene3D" id="2.60.420.10">
    <property type="entry name" value="Maltose phosphorylase, domain 3"/>
    <property type="match status" value="1"/>
</dbReference>